<organism evidence="3 4">
    <name type="scientific">Stentor coeruleus</name>
    <dbReference type="NCBI Taxonomy" id="5963"/>
    <lineage>
        <taxon>Eukaryota</taxon>
        <taxon>Sar</taxon>
        <taxon>Alveolata</taxon>
        <taxon>Ciliophora</taxon>
        <taxon>Postciliodesmatophora</taxon>
        <taxon>Heterotrichea</taxon>
        <taxon>Heterotrichida</taxon>
        <taxon>Stentoridae</taxon>
        <taxon>Stentor</taxon>
    </lineage>
</organism>
<dbReference type="AlphaFoldDB" id="A0A1R2CM87"/>
<dbReference type="Pfam" id="PF00169">
    <property type="entry name" value="PH"/>
    <property type="match status" value="3"/>
</dbReference>
<evidence type="ECO:0000259" key="2">
    <source>
        <dbReference type="PROSITE" id="PS50003"/>
    </source>
</evidence>
<gene>
    <name evidence="3" type="ORF">SteCoe_7524</name>
</gene>
<reference evidence="3 4" key="1">
    <citation type="submission" date="2016-11" db="EMBL/GenBank/DDBJ databases">
        <title>The macronuclear genome of Stentor coeruleus: a giant cell with tiny introns.</title>
        <authorList>
            <person name="Slabodnick M."/>
            <person name="Ruby J.G."/>
            <person name="Reiff S.B."/>
            <person name="Swart E.C."/>
            <person name="Gosai S."/>
            <person name="Prabakaran S."/>
            <person name="Witkowska E."/>
            <person name="Larue G.E."/>
            <person name="Fisher S."/>
            <person name="Freeman R.M."/>
            <person name="Gunawardena J."/>
            <person name="Chu W."/>
            <person name="Stover N.A."/>
            <person name="Gregory B.D."/>
            <person name="Nowacki M."/>
            <person name="Derisi J."/>
            <person name="Roy S.W."/>
            <person name="Marshall W.F."/>
            <person name="Sood P."/>
        </authorList>
    </citation>
    <scope>NUCLEOTIDE SEQUENCE [LARGE SCALE GENOMIC DNA]</scope>
    <source>
        <strain evidence="3">WM001</strain>
    </source>
</reference>
<dbReference type="InterPro" id="IPR051707">
    <property type="entry name" value="PI-Interact_SigTrans_Reg"/>
</dbReference>
<name>A0A1R2CM87_9CILI</name>
<evidence type="ECO:0000313" key="4">
    <source>
        <dbReference type="Proteomes" id="UP000187209"/>
    </source>
</evidence>
<dbReference type="SUPFAM" id="SSF50729">
    <property type="entry name" value="PH domain-like"/>
    <property type="match status" value="3"/>
</dbReference>
<dbReference type="SMART" id="SM00233">
    <property type="entry name" value="PH"/>
    <property type="match status" value="3"/>
</dbReference>
<feature type="domain" description="PH" evidence="2">
    <location>
        <begin position="816"/>
        <end position="909"/>
    </location>
</feature>
<dbReference type="InterPro" id="IPR011993">
    <property type="entry name" value="PH-like_dom_sf"/>
</dbReference>
<protein>
    <recommendedName>
        <fullName evidence="2">PH domain-containing protein</fullName>
    </recommendedName>
</protein>
<accession>A0A1R2CM87</accession>
<feature type="coiled-coil region" evidence="1">
    <location>
        <begin position="337"/>
        <end position="364"/>
    </location>
</feature>
<dbReference type="InterPro" id="IPR042532">
    <property type="entry name" value="EXOC3/Sec6_C"/>
</dbReference>
<dbReference type="Gene3D" id="1.10.357.70">
    <property type="entry name" value="Exocyst complex component Sec6, C-terminal domain"/>
    <property type="match status" value="1"/>
</dbReference>
<dbReference type="InterPro" id="IPR001849">
    <property type="entry name" value="PH_domain"/>
</dbReference>
<keyword evidence="1" id="KW-0175">Coiled coil</keyword>
<evidence type="ECO:0000313" key="3">
    <source>
        <dbReference type="EMBL" id="OMJ90134.1"/>
    </source>
</evidence>
<sequence>MISMQFEKARNLEGYLKKKSSIKFAGYHKRYFMIRDSGKILAYFTRKPKAGDEPKGVLLLNLISSIEAKTETKFILHYPEKQFILRADNYDSQNLWVSALKTLSEKAKEVSESLTRSLSWKDKKLAIDVAKSVKIEIESPAPAPRLSDTSDLNIQIMVTKSIWRYLSEYLDNLLKRHLHCGFLNKRSKGSVKYFQKRWFILVSGNPIISSLDGETLTEEFFPPWMHLNHIYYFKWAGNTDDSDVQGEIPTRLVTIRVKDMTNSHDSGNSFLLDLGNRIFHLNAENEEQMNNWIKAISASKENAQDITTSITGKPKYVKKIIQLFDINGKEAMNKKVSEKFKDNIKDISKNLKEILNTLMNLIEDMVETIDGLVSNTHQRLDIAEIYAQTFHKHICDYIKQLWKNSYTEMTLENLMDLIIWTYKYDNKLSLVGIDDDKILNGIKILSNEYTIKYFDIVCLNIYKSIKKAISDNVDIEDLSGRYIVCYNELVYYINLMFEKIQSCDCNEFSEKVLETIREIVFCYKNAVTEICERNFLIPIKCIVGFCNDIVMIIEKFKAWQDIVKYTIDASIINHNLKTKETTLEIVNLGKTVKDFFALSLLGLINEAFELPFNEMHMDKIFPQIVYELDSLEKYTEKKLIKYVWFGLMEAVVKKYVFCVFVNKKAMETKSVLLLTETLKSDGDMFKKYFYRRFDKEVVDNEFQSLYDIVEFLESLPINVSGACEKVKKTHGQDFDFSTAKYLIELRSDLDKTEKNTCINLVKNVLENMKSATKSSFESKNEILFSGTSVEDLKEEKVKKTLERKDSFLKVTKAEDFENVKGYLQKKSRSKILKWHERFFSIKNNRLYWYKNHKSLQPISSINLDDFILDYKGGKIMRFNVTVPERVIKLQANTTEDKEKWLNALKKPKSTEISVSLYKETSAESIYEDFNNLSSTKNNLMKVANKIITEIPKRKNPKTFNETSPNPTQETIINNQPKNQTRKFTLKTFCKCFDFLKKPKTQNPSYEPLIIN</sequence>
<feature type="domain" description="PH" evidence="2">
    <location>
        <begin position="176"/>
        <end position="301"/>
    </location>
</feature>
<dbReference type="PANTHER" id="PTHR14336">
    <property type="entry name" value="TANDEM PH DOMAIN CONTAINING PROTEIN"/>
    <property type="match status" value="1"/>
</dbReference>
<dbReference type="PROSITE" id="PS50003">
    <property type="entry name" value="PH_DOMAIN"/>
    <property type="match status" value="3"/>
</dbReference>
<comment type="caution">
    <text evidence="3">The sequence shown here is derived from an EMBL/GenBank/DDBJ whole genome shotgun (WGS) entry which is preliminary data.</text>
</comment>
<feature type="domain" description="PH" evidence="2">
    <location>
        <begin position="9"/>
        <end position="105"/>
    </location>
</feature>
<dbReference type="EMBL" id="MPUH01000109">
    <property type="protein sequence ID" value="OMJ90134.1"/>
    <property type="molecule type" value="Genomic_DNA"/>
</dbReference>
<proteinExistence type="predicted"/>
<dbReference type="PANTHER" id="PTHR14336:SF15">
    <property type="entry name" value="DUAL ADAPTER FOR PHOSPHOTYROSINE AND 3-PHOSPHOTYROSINE AND 3-PHOSPHOINOSITIDE"/>
    <property type="match status" value="1"/>
</dbReference>
<dbReference type="CDD" id="cd00821">
    <property type="entry name" value="PH"/>
    <property type="match status" value="2"/>
</dbReference>
<dbReference type="OrthoDB" id="2344588at2759"/>
<evidence type="ECO:0000256" key="1">
    <source>
        <dbReference type="SAM" id="Coils"/>
    </source>
</evidence>
<dbReference type="Proteomes" id="UP000187209">
    <property type="component" value="Unassembled WGS sequence"/>
</dbReference>
<keyword evidence="4" id="KW-1185">Reference proteome</keyword>
<dbReference type="Gene3D" id="2.30.29.30">
    <property type="entry name" value="Pleckstrin-homology domain (PH domain)/Phosphotyrosine-binding domain (PTB)"/>
    <property type="match status" value="3"/>
</dbReference>